<keyword evidence="1 7" id="KW-0004">4Fe-4S</keyword>
<dbReference type="NCBIfam" id="NF001540">
    <property type="entry name" value="PRK00366.1"/>
    <property type="match status" value="1"/>
</dbReference>
<evidence type="ECO:0000256" key="3">
    <source>
        <dbReference type="ARBA" id="ARBA00023002"/>
    </source>
</evidence>
<comment type="catalytic activity">
    <reaction evidence="7">
        <text>(2E)-4-hydroxy-3-methylbut-2-enyl diphosphate + oxidized [flavodoxin] + H2O + 2 H(+) = 2-C-methyl-D-erythritol 2,4-cyclic diphosphate + reduced [flavodoxin]</text>
        <dbReference type="Rhea" id="RHEA:43604"/>
        <dbReference type="Rhea" id="RHEA-COMP:10622"/>
        <dbReference type="Rhea" id="RHEA-COMP:10623"/>
        <dbReference type="ChEBI" id="CHEBI:15377"/>
        <dbReference type="ChEBI" id="CHEBI:15378"/>
        <dbReference type="ChEBI" id="CHEBI:57618"/>
        <dbReference type="ChEBI" id="CHEBI:58210"/>
        <dbReference type="ChEBI" id="CHEBI:58483"/>
        <dbReference type="ChEBI" id="CHEBI:128753"/>
        <dbReference type="EC" id="1.17.7.3"/>
    </reaction>
</comment>
<dbReference type="InterPro" id="IPR011005">
    <property type="entry name" value="Dihydropteroate_synth-like_sf"/>
</dbReference>
<comment type="similarity">
    <text evidence="7">Belongs to the IspG family.</text>
</comment>
<comment type="caution">
    <text evidence="11">The sequence shown here is derived from an EMBL/GenBank/DDBJ whole genome shotgun (WGS) entry which is preliminary data.</text>
</comment>
<dbReference type="InterPro" id="IPR045854">
    <property type="entry name" value="NO2/SO3_Rdtase_4Fe4S_sf"/>
</dbReference>
<dbReference type="HAMAP" id="MF_00159">
    <property type="entry name" value="IspG"/>
    <property type="match status" value="1"/>
</dbReference>
<comment type="cofactor">
    <cofactor evidence="7">
        <name>[4Fe-4S] cluster</name>
        <dbReference type="ChEBI" id="CHEBI:49883"/>
    </cofactor>
    <text evidence="7">Binds 1 [4Fe-4S] cluster.</text>
</comment>
<reference evidence="11" key="1">
    <citation type="journal article" date="2021" name="PeerJ">
        <title>Extensive microbial diversity within the chicken gut microbiome revealed by metagenomics and culture.</title>
        <authorList>
            <person name="Gilroy R."/>
            <person name="Ravi A."/>
            <person name="Getino M."/>
            <person name="Pursley I."/>
            <person name="Horton D.L."/>
            <person name="Alikhan N.F."/>
            <person name="Baker D."/>
            <person name="Gharbi K."/>
            <person name="Hall N."/>
            <person name="Watson M."/>
            <person name="Adriaenssens E.M."/>
            <person name="Foster-Nyarko E."/>
            <person name="Jarju S."/>
            <person name="Secka A."/>
            <person name="Antonio M."/>
            <person name="Oren A."/>
            <person name="Chaudhuri R.R."/>
            <person name="La Ragione R."/>
            <person name="Hildebrand F."/>
            <person name="Pallen M.J."/>
        </authorList>
    </citation>
    <scope>NUCLEOTIDE SEQUENCE</scope>
    <source>
        <strain evidence="11">CHK186-16707</strain>
    </source>
</reference>
<dbReference type="EC" id="1.17.7.3" evidence="7"/>
<dbReference type="GO" id="GO:0051539">
    <property type="term" value="F:4 iron, 4 sulfur cluster binding"/>
    <property type="evidence" value="ECO:0007669"/>
    <property type="project" value="UniProtKB-UniRule"/>
</dbReference>
<dbReference type="Pfam" id="PF04551">
    <property type="entry name" value="GcpE"/>
    <property type="match status" value="1"/>
</dbReference>
<reference evidence="11" key="2">
    <citation type="submission" date="2021-04" db="EMBL/GenBank/DDBJ databases">
        <authorList>
            <person name="Gilroy R."/>
        </authorList>
    </citation>
    <scope>NUCLEOTIDE SEQUENCE</scope>
    <source>
        <strain evidence="11">CHK186-16707</strain>
    </source>
</reference>
<evidence type="ECO:0000313" key="11">
    <source>
        <dbReference type="EMBL" id="HJA07838.1"/>
    </source>
</evidence>
<dbReference type="GO" id="GO:0019288">
    <property type="term" value="P:isopentenyl diphosphate biosynthetic process, methylerythritol 4-phosphate pathway"/>
    <property type="evidence" value="ECO:0007669"/>
    <property type="project" value="UniProtKB-UniRule"/>
</dbReference>
<dbReference type="AlphaFoldDB" id="A0A9D2HAZ4"/>
<keyword evidence="2 7" id="KW-0479">Metal-binding</keyword>
<dbReference type="Gene3D" id="3.30.413.10">
    <property type="entry name" value="Sulfite Reductase Hemoprotein, domain 1"/>
    <property type="match status" value="1"/>
</dbReference>
<sequence>MSPAETPSHSCPSASPSPAAAPHRARTRVLHLGPVTIGGGHPVAVQSMTNTDTRDPEATLAQIERLARAGCEIVRVAVPDEAAARALKPLVARSPLPLVADIHFDHRLALAALEAGVPGLRINPGNIRVTGEGGEARLDAVVDAAKARHAVIRIGVNSGSVEKDLLDRFGGPTPEALVESALRHVRLLEKRGFADIKVSLKSSSVPGTVEACRLMAARADYPLHIGVTEAGTLTRGTVKSAVGLGVLLFEGIGDTLRVSLTADPVREVAVAWEILRAAGLRRRGPEIVSCPTCGRTEIDLIGLAERVEAHLQDCTADLKIAVMGCVVNGPGEAREADLGLAGGRDKGVIFRKGEVVRTVRGQDALLTAFLDELDTLLQHHQH</sequence>
<dbReference type="SUPFAM" id="SSF51717">
    <property type="entry name" value="Dihydropteroate synthetase-like"/>
    <property type="match status" value="1"/>
</dbReference>
<feature type="binding site" evidence="7">
    <location>
        <position position="290"/>
    </location>
    <ligand>
        <name>[4Fe-4S] cluster</name>
        <dbReference type="ChEBI" id="CHEBI:49883"/>
    </ligand>
</feature>
<dbReference type="PANTHER" id="PTHR30454:SF0">
    <property type="entry name" value="4-HYDROXY-3-METHYLBUT-2-EN-1-YL DIPHOSPHATE SYNTHASE (FERREDOXIN), CHLOROPLASTIC"/>
    <property type="match status" value="1"/>
</dbReference>
<protein>
    <recommendedName>
        <fullName evidence="7">4-hydroxy-3-methylbut-2-en-1-yl diphosphate synthase (flavodoxin)</fullName>
        <ecNumber evidence="7">1.17.7.3</ecNumber>
    </recommendedName>
    <alternativeName>
        <fullName evidence="7">1-hydroxy-2-methyl-2-(E)-butenyl 4-diphosphate synthase</fullName>
    </alternativeName>
</protein>
<dbReference type="InterPro" id="IPR004588">
    <property type="entry name" value="IspG_bac-typ"/>
</dbReference>
<dbReference type="GO" id="GO:0005506">
    <property type="term" value="F:iron ion binding"/>
    <property type="evidence" value="ECO:0007669"/>
    <property type="project" value="InterPro"/>
</dbReference>
<proteinExistence type="inferred from homology"/>
<feature type="region of interest" description="Disordered" evidence="8">
    <location>
        <begin position="1"/>
        <end position="24"/>
    </location>
</feature>
<evidence type="ECO:0000256" key="1">
    <source>
        <dbReference type="ARBA" id="ARBA00022485"/>
    </source>
</evidence>
<organism evidence="11 12">
    <name type="scientific">Candidatus Mailhella merdigallinarum</name>
    <dbReference type="NCBI Taxonomy" id="2838658"/>
    <lineage>
        <taxon>Bacteria</taxon>
        <taxon>Pseudomonadati</taxon>
        <taxon>Thermodesulfobacteriota</taxon>
        <taxon>Desulfovibrionia</taxon>
        <taxon>Desulfovibrionales</taxon>
        <taxon>Desulfovibrionaceae</taxon>
        <taxon>Mailhella</taxon>
    </lineage>
</organism>
<name>A0A9D2HAZ4_9BACT</name>
<dbReference type="Proteomes" id="UP000824225">
    <property type="component" value="Unassembled WGS sequence"/>
</dbReference>
<dbReference type="GO" id="GO:0141197">
    <property type="term" value="F:4-hydroxy-3-methylbut-2-enyl-diphosphate synthase activity (flavodoxin)"/>
    <property type="evidence" value="ECO:0007669"/>
    <property type="project" value="UniProtKB-EC"/>
</dbReference>
<dbReference type="GO" id="GO:0016114">
    <property type="term" value="P:terpenoid biosynthetic process"/>
    <property type="evidence" value="ECO:0007669"/>
    <property type="project" value="InterPro"/>
</dbReference>
<keyword evidence="6 7" id="KW-0414">Isoprene biosynthesis</keyword>
<feature type="binding site" evidence="7">
    <location>
        <position position="332"/>
    </location>
    <ligand>
        <name>[4Fe-4S] cluster</name>
        <dbReference type="ChEBI" id="CHEBI:49883"/>
    </ligand>
</feature>
<evidence type="ECO:0000256" key="4">
    <source>
        <dbReference type="ARBA" id="ARBA00023004"/>
    </source>
</evidence>
<comment type="pathway">
    <text evidence="7">Isoprenoid biosynthesis; isopentenyl diphosphate biosynthesis via DXP pathway; isopentenyl diphosphate from 1-deoxy-D-xylulose 5-phosphate: step 5/6.</text>
</comment>
<evidence type="ECO:0000313" key="12">
    <source>
        <dbReference type="Proteomes" id="UP000824225"/>
    </source>
</evidence>
<evidence type="ECO:0000259" key="10">
    <source>
        <dbReference type="Pfam" id="PF26540"/>
    </source>
</evidence>
<dbReference type="NCBIfam" id="TIGR00612">
    <property type="entry name" value="ispG_gcpE"/>
    <property type="match status" value="1"/>
</dbReference>
<dbReference type="Gene3D" id="3.20.20.20">
    <property type="entry name" value="Dihydropteroate synthase-like"/>
    <property type="match status" value="1"/>
</dbReference>
<dbReference type="InterPro" id="IPR058579">
    <property type="entry name" value="IspG_C"/>
</dbReference>
<dbReference type="GO" id="GO:0046429">
    <property type="term" value="F:4-hydroxy-3-methylbut-2-en-1-yl diphosphate synthase activity (ferredoxin)"/>
    <property type="evidence" value="ECO:0007669"/>
    <property type="project" value="UniProtKB-UniRule"/>
</dbReference>
<dbReference type="PIRSF" id="PIRSF004640">
    <property type="entry name" value="IspG"/>
    <property type="match status" value="1"/>
</dbReference>
<feature type="binding site" evidence="7">
    <location>
        <position position="293"/>
    </location>
    <ligand>
        <name>[4Fe-4S] cluster</name>
        <dbReference type="ChEBI" id="CHEBI:49883"/>
    </ligand>
</feature>
<dbReference type="SUPFAM" id="SSF56014">
    <property type="entry name" value="Nitrite and sulphite reductase 4Fe-4S domain-like"/>
    <property type="match status" value="1"/>
</dbReference>
<evidence type="ECO:0000256" key="2">
    <source>
        <dbReference type="ARBA" id="ARBA00022723"/>
    </source>
</evidence>
<feature type="domain" description="IspG TIM-barrel" evidence="9">
    <location>
        <begin position="27"/>
        <end position="272"/>
    </location>
</feature>
<evidence type="ECO:0000256" key="5">
    <source>
        <dbReference type="ARBA" id="ARBA00023014"/>
    </source>
</evidence>
<comment type="function">
    <text evidence="7">Converts 2C-methyl-D-erythritol 2,4-cyclodiphosphate (ME-2,4cPP) into 1-hydroxy-2-methyl-2-(E)-butenyl 4-diphosphate.</text>
</comment>
<evidence type="ECO:0000259" key="9">
    <source>
        <dbReference type="Pfam" id="PF04551"/>
    </source>
</evidence>
<gene>
    <name evidence="7 11" type="primary">ispG</name>
    <name evidence="11" type="synonym">gcpE</name>
    <name evidence="11" type="ORF">H9962_01405</name>
</gene>
<evidence type="ECO:0000256" key="6">
    <source>
        <dbReference type="ARBA" id="ARBA00023229"/>
    </source>
</evidence>
<evidence type="ECO:0000256" key="8">
    <source>
        <dbReference type="SAM" id="MobiDB-lite"/>
    </source>
</evidence>
<evidence type="ECO:0000256" key="7">
    <source>
        <dbReference type="HAMAP-Rule" id="MF_00159"/>
    </source>
</evidence>
<dbReference type="PANTHER" id="PTHR30454">
    <property type="entry name" value="4-HYDROXY-3-METHYLBUT-2-EN-1-YL DIPHOSPHATE SYNTHASE"/>
    <property type="match status" value="1"/>
</dbReference>
<keyword evidence="3 7" id="KW-0560">Oxidoreductase</keyword>
<keyword evidence="4 7" id="KW-0408">Iron</keyword>
<dbReference type="FunFam" id="3.20.20.20:FF:000001">
    <property type="entry name" value="4-hydroxy-3-methylbut-2-en-1-yl diphosphate synthase (flavodoxin)"/>
    <property type="match status" value="1"/>
</dbReference>
<feature type="compositionally biased region" description="Low complexity" evidence="8">
    <location>
        <begin position="7"/>
        <end position="22"/>
    </location>
</feature>
<dbReference type="EMBL" id="DXAN01000003">
    <property type="protein sequence ID" value="HJA07838.1"/>
    <property type="molecule type" value="Genomic_DNA"/>
</dbReference>
<dbReference type="InterPro" id="IPR058578">
    <property type="entry name" value="IspG_TIM"/>
</dbReference>
<feature type="domain" description="IspG C-terminal" evidence="10">
    <location>
        <begin position="286"/>
        <end position="373"/>
    </location>
</feature>
<dbReference type="Pfam" id="PF26540">
    <property type="entry name" value="GcpE_C"/>
    <property type="match status" value="1"/>
</dbReference>
<dbReference type="InterPro" id="IPR016425">
    <property type="entry name" value="IspG_bac"/>
</dbReference>
<feature type="binding site" evidence="7">
    <location>
        <position position="325"/>
    </location>
    <ligand>
        <name>[4Fe-4S] cluster</name>
        <dbReference type="ChEBI" id="CHEBI:49883"/>
    </ligand>
</feature>
<keyword evidence="5 7" id="KW-0411">Iron-sulfur</keyword>
<accession>A0A9D2HAZ4</accession>